<feature type="transmembrane region" description="Helical" evidence="1">
    <location>
        <begin position="14"/>
        <end position="35"/>
    </location>
</feature>
<evidence type="ECO:0000256" key="1">
    <source>
        <dbReference type="SAM" id="Phobius"/>
    </source>
</evidence>
<comment type="caution">
    <text evidence="2">The sequence shown here is derived from an EMBL/GenBank/DDBJ whole genome shotgun (WGS) entry which is preliminary data.</text>
</comment>
<feature type="transmembrane region" description="Helical" evidence="1">
    <location>
        <begin position="55"/>
        <end position="79"/>
    </location>
</feature>
<proteinExistence type="predicted"/>
<keyword evidence="1" id="KW-1133">Transmembrane helix</keyword>
<evidence type="ECO:0000313" key="3">
    <source>
        <dbReference type="Proteomes" id="UP001152747"/>
    </source>
</evidence>
<dbReference type="EMBL" id="CANHGI010000004">
    <property type="protein sequence ID" value="CAI5446833.1"/>
    <property type="molecule type" value="Genomic_DNA"/>
</dbReference>
<dbReference type="AlphaFoldDB" id="A0A9P1IM11"/>
<feature type="transmembrane region" description="Helical" evidence="1">
    <location>
        <begin position="156"/>
        <end position="178"/>
    </location>
</feature>
<feature type="transmembrane region" description="Helical" evidence="1">
    <location>
        <begin position="86"/>
        <end position="105"/>
    </location>
</feature>
<accession>A0A9P1IM11</accession>
<sequence>MVRLAKARIELNKILKFGMIGLGVLHFVVWILAVVQCVRQGILIEKHTNIKDGPVLSNVMFPTPFAPFFVAAACIAFAFLPMYFMIYVLTLLTTIEIGLFIWPLVVTVANMKLLSEIVEFWKTNMDRTSQQQKKDIFKKAIDFLNNELEPLYIMDYVVLGIGLFVGVFTILLIGFLAFTSTPSAGGGGFFGSKPRAAKSPGTPSGTATDSAAV</sequence>
<gene>
    <name evidence="2" type="ORF">CAMP_LOCUS9470</name>
</gene>
<protein>
    <submittedName>
        <fullName evidence="2">Uncharacterized protein</fullName>
    </submittedName>
</protein>
<reference evidence="2" key="1">
    <citation type="submission" date="2022-11" db="EMBL/GenBank/DDBJ databases">
        <authorList>
            <person name="Kikuchi T."/>
        </authorList>
    </citation>
    <scope>NUCLEOTIDE SEQUENCE</scope>
    <source>
        <strain evidence="2">PS1010</strain>
    </source>
</reference>
<keyword evidence="1" id="KW-0472">Membrane</keyword>
<keyword evidence="1" id="KW-0812">Transmembrane</keyword>
<evidence type="ECO:0000313" key="2">
    <source>
        <dbReference type="EMBL" id="CAI5446833.1"/>
    </source>
</evidence>
<organism evidence="2 3">
    <name type="scientific">Caenorhabditis angaria</name>
    <dbReference type="NCBI Taxonomy" id="860376"/>
    <lineage>
        <taxon>Eukaryota</taxon>
        <taxon>Metazoa</taxon>
        <taxon>Ecdysozoa</taxon>
        <taxon>Nematoda</taxon>
        <taxon>Chromadorea</taxon>
        <taxon>Rhabditida</taxon>
        <taxon>Rhabditina</taxon>
        <taxon>Rhabditomorpha</taxon>
        <taxon>Rhabditoidea</taxon>
        <taxon>Rhabditidae</taxon>
        <taxon>Peloderinae</taxon>
        <taxon>Caenorhabditis</taxon>
    </lineage>
</organism>
<name>A0A9P1IM11_9PELO</name>
<dbReference type="Proteomes" id="UP001152747">
    <property type="component" value="Unassembled WGS sequence"/>
</dbReference>
<keyword evidence="3" id="KW-1185">Reference proteome</keyword>